<protein>
    <submittedName>
        <fullName evidence="2">29540_t:CDS:1</fullName>
    </submittedName>
</protein>
<evidence type="ECO:0000313" key="3">
    <source>
        <dbReference type="Proteomes" id="UP000789901"/>
    </source>
</evidence>
<organism evidence="2 3">
    <name type="scientific">Gigaspora margarita</name>
    <dbReference type="NCBI Taxonomy" id="4874"/>
    <lineage>
        <taxon>Eukaryota</taxon>
        <taxon>Fungi</taxon>
        <taxon>Fungi incertae sedis</taxon>
        <taxon>Mucoromycota</taxon>
        <taxon>Glomeromycotina</taxon>
        <taxon>Glomeromycetes</taxon>
        <taxon>Diversisporales</taxon>
        <taxon>Gigasporaceae</taxon>
        <taxon>Gigaspora</taxon>
    </lineage>
</organism>
<feature type="non-terminal residue" evidence="2">
    <location>
        <position position="1"/>
    </location>
</feature>
<dbReference type="Proteomes" id="UP000789901">
    <property type="component" value="Unassembled WGS sequence"/>
</dbReference>
<name>A0ABN7XME1_GIGMA</name>
<feature type="compositionally biased region" description="Basic and acidic residues" evidence="1">
    <location>
        <begin position="72"/>
        <end position="89"/>
    </location>
</feature>
<accession>A0ABN7XME1</accession>
<sequence>QSTKSGKKQTQERKKVQSTILVQERKESPNDQSRKSKASIPAKNEHEEGKKVQFTNPSEEQTQKRKKSPNHHFREVQAQERKESPYRQS</sequence>
<feature type="compositionally biased region" description="Basic and acidic residues" evidence="1">
    <location>
        <begin position="23"/>
        <end position="34"/>
    </location>
</feature>
<reference evidence="2 3" key="1">
    <citation type="submission" date="2021-06" db="EMBL/GenBank/DDBJ databases">
        <authorList>
            <person name="Kallberg Y."/>
            <person name="Tangrot J."/>
            <person name="Rosling A."/>
        </authorList>
    </citation>
    <scope>NUCLEOTIDE SEQUENCE [LARGE SCALE GENOMIC DNA]</scope>
    <source>
        <strain evidence="2 3">120-4 pot B 10/14</strain>
    </source>
</reference>
<proteinExistence type="predicted"/>
<evidence type="ECO:0000256" key="1">
    <source>
        <dbReference type="SAM" id="MobiDB-lite"/>
    </source>
</evidence>
<dbReference type="EMBL" id="CAJVQB010159660">
    <property type="protein sequence ID" value="CAG8856402.1"/>
    <property type="molecule type" value="Genomic_DNA"/>
</dbReference>
<gene>
    <name evidence="2" type="ORF">GMARGA_LOCUS45223</name>
</gene>
<feature type="region of interest" description="Disordered" evidence="1">
    <location>
        <begin position="1"/>
        <end position="89"/>
    </location>
</feature>
<keyword evidence="3" id="KW-1185">Reference proteome</keyword>
<comment type="caution">
    <text evidence="2">The sequence shown here is derived from an EMBL/GenBank/DDBJ whole genome shotgun (WGS) entry which is preliminary data.</text>
</comment>
<evidence type="ECO:0000313" key="2">
    <source>
        <dbReference type="EMBL" id="CAG8856402.1"/>
    </source>
</evidence>
<feature type="non-terminal residue" evidence="2">
    <location>
        <position position="89"/>
    </location>
</feature>